<dbReference type="InterPro" id="IPR002890">
    <property type="entry name" value="MG2"/>
</dbReference>
<evidence type="ECO:0000259" key="7">
    <source>
        <dbReference type="SMART" id="SM01361"/>
    </source>
</evidence>
<evidence type="ECO:0000259" key="6">
    <source>
        <dbReference type="SMART" id="SM01360"/>
    </source>
</evidence>
<dbReference type="InterPro" id="IPR008930">
    <property type="entry name" value="Terpenoid_cyclase/PrenylTrfase"/>
</dbReference>
<dbReference type="Pfam" id="PF00207">
    <property type="entry name" value="A2M"/>
    <property type="match status" value="1"/>
</dbReference>
<feature type="transmembrane region" description="Helical" evidence="4">
    <location>
        <begin position="25"/>
        <end position="44"/>
    </location>
</feature>
<dbReference type="SMART" id="SM01359">
    <property type="entry name" value="A2M_N_2"/>
    <property type="match status" value="1"/>
</dbReference>
<protein>
    <submittedName>
        <fullName evidence="8">Uncharacterized protein</fullName>
    </submittedName>
</protein>
<dbReference type="Proteomes" id="UP001153620">
    <property type="component" value="Chromosome 4"/>
</dbReference>
<dbReference type="Pfam" id="PF07678">
    <property type="entry name" value="TED_complement"/>
    <property type="match status" value="1"/>
</dbReference>
<dbReference type="GO" id="GO:0005615">
    <property type="term" value="C:extracellular space"/>
    <property type="evidence" value="ECO:0007669"/>
    <property type="project" value="InterPro"/>
</dbReference>
<reference evidence="8" key="2">
    <citation type="submission" date="2022-10" db="EMBL/GenBank/DDBJ databases">
        <authorList>
            <consortium name="ENA_rothamsted_submissions"/>
            <consortium name="culmorum"/>
            <person name="King R."/>
        </authorList>
    </citation>
    <scope>NUCLEOTIDE SEQUENCE</scope>
</reference>
<gene>
    <name evidence="8" type="ORF">CHIRRI_LOCUS13062</name>
</gene>
<dbReference type="InterPro" id="IPR011626">
    <property type="entry name" value="Alpha-macroglobulin_TED"/>
</dbReference>
<feature type="domain" description="Alpha-2-macroglobulin" evidence="6">
    <location>
        <begin position="666"/>
        <end position="762"/>
    </location>
</feature>
<dbReference type="OrthoDB" id="9998011at2759"/>
<dbReference type="Pfam" id="PF01835">
    <property type="entry name" value="MG2"/>
    <property type="match status" value="1"/>
</dbReference>
<dbReference type="Gene3D" id="1.50.10.20">
    <property type="match status" value="1"/>
</dbReference>
<dbReference type="InterPro" id="IPR013783">
    <property type="entry name" value="Ig-like_fold"/>
</dbReference>
<sequence>MQQIFFKFHEPCDFGHDLKARSAAVWLNWHILSFFIAINFLGIFCQQNISLIGSRYASIDSKYKTYLLQGGADANVIVEFDKQRVDDQLSFGEIAFDVQNDVPKYELKLSSTLNNVCKQQSVNILNIAHSPIVLVQFNKPIYRTNESFKFRVFILTGKLLPIPNFGPIDVHIKDSDNNDVVRFQSDRNTNQFGVYEEDINIRDLQNYKPGVWTIEVKAKDRKVTKTFEVQDSNDGAEVFVEAPSTVAFVDRKVYLNIYTKDPFGRSAEIYLKASFVNLTRVEINKHVKSVRLTDLKTSVSLDFQEDLDIKYPTADMNLSFTIQISGPNPSTVMKNIIMKYKGRNTITTLKKKYFKPGFKFQVKVRVKVLDGKPDNSLNQLSTTIQYVPKMQNGQNEPKIDKKTFQTNLKNGETFHHLQPKADTDKIILSFEFADTKLTEVIERFPGAEEYMMITMLTKNTTVGSTVQMRVQSTEEMELPRLLVFGTKGIIQSQTFNDSVGKDVFEFSLELTDEMRPEAHGLVFYTRAADGAMVYDEFSIKIGFSINNSLEISAPELVKANEIVDITVKTEEGSQVFIIATDVNSALFSYENEISRISVYNELVYHLIKKFEPTSAYYFEKLNAFILDPLRNGSDCTFSSRSAVGDYDDVQQNTNIDKTPHKYFPEALLEIAYVATTNENETIQIKFPDSTTTWKFYGISVHPEKGFTVAKTQPEVSVKAVQKVEKLQLMLRGPQSINQDEVHDLHIIVTNELRTNLRATVVVNIEDGFFIKEVPFGNQNCREHKKSSYEEFELQFTPEKHAPYRTLRVTSNNEKSIKITATVTATTGRAKDEASTEIQVRKNVNDLVKKSLRNELIDITNANPRFETILKTSATIYGNILGPAVDGLEKILLRTMILDEDKALKFGTEVVIYKFLKNTGLQSSEKGTIVLNNIMNYYQEVAQILRNIIEKNDSRKIWLAALITDIILDLQDLRTSIPIEIQLIADSLNFIKQQFINNGYMFPYDADSDVRRDISSKFRETIQTALITKVVLRSNVQEFLNFFSSKLRNLHDNRQTYTGDHIIAVAAYVLAYHDEFTKASTVLAKMVHGYTKKITYPHHFTMYVEIISYEILTKIMLNQDPREQVQALLKYRNADGAFYSPFDTYLALKALSEYSRYRNIRESAFVFYLNDEYNSIGQLQSRTVDVKTRNQKLTIGHKELGYVNVFGDGNDKPAVKKASFDLKDLKVSKVGEFMMNIYIKFSYIFTQGTISNLVVLEVDIPEGYQFSEFSDDYDVVSSELRGDQKLILYINKVQKGVDFWKSIRLIEKTDGTKFYKPLFIKIYDYYRPNIKDVFSYDLLCV</sequence>
<evidence type="ECO:0000256" key="3">
    <source>
        <dbReference type="ARBA" id="ARBA00023157"/>
    </source>
</evidence>
<dbReference type="InterPro" id="IPR009048">
    <property type="entry name" value="A-macroglobulin_rcpt-bd"/>
</dbReference>
<keyword evidence="2" id="KW-0882">Thioester bond</keyword>
<keyword evidence="4" id="KW-1133">Transmembrane helix</keyword>
<dbReference type="Pfam" id="PF07703">
    <property type="entry name" value="A2M_BRD"/>
    <property type="match status" value="1"/>
</dbReference>
<organism evidence="8 9">
    <name type="scientific">Chironomus riparius</name>
    <dbReference type="NCBI Taxonomy" id="315576"/>
    <lineage>
        <taxon>Eukaryota</taxon>
        <taxon>Metazoa</taxon>
        <taxon>Ecdysozoa</taxon>
        <taxon>Arthropoda</taxon>
        <taxon>Hexapoda</taxon>
        <taxon>Insecta</taxon>
        <taxon>Pterygota</taxon>
        <taxon>Neoptera</taxon>
        <taxon>Endopterygota</taxon>
        <taxon>Diptera</taxon>
        <taxon>Nematocera</taxon>
        <taxon>Chironomoidea</taxon>
        <taxon>Chironomidae</taxon>
        <taxon>Chironominae</taxon>
        <taxon>Chironomus</taxon>
    </lineage>
</organism>
<name>A0A9N9S741_9DIPT</name>
<dbReference type="Gene3D" id="2.60.40.690">
    <property type="entry name" value="Alpha-macroglobulin, receptor-binding domain"/>
    <property type="match status" value="1"/>
</dbReference>
<dbReference type="Gene3D" id="2.60.40.10">
    <property type="entry name" value="Immunoglobulins"/>
    <property type="match status" value="1"/>
</dbReference>
<dbReference type="InterPro" id="IPR011625">
    <property type="entry name" value="A2M_N_BRD"/>
</dbReference>
<dbReference type="Pfam" id="PF07677">
    <property type="entry name" value="A2M_recep"/>
    <property type="match status" value="1"/>
</dbReference>
<dbReference type="InterPro" id="IPR001599">
    <property type="entry name" value="Macroglobln_a2"/>
</dbReference>
<dbReference type="SUPFAM" id="SSF48239">
    <property type="entry name" value="Terpenoid cyclases/Protein prenyltransferases"/>
    <property type="match status" value="1"/>
</dbReference>
<dbReference type="PANTHER" id="PTHR11412:SF136">
    <property type="entry name" value="CD109 ANTIGEN"/>
    <property type="match status" value="1"/>
</dbReference>
<keyword evidence="4" id="KW-0472">Membrane</keyword>
<dbReference type="Gene3D" id="2.20.130.20">
    <property type="match status" value="1"/>
</dbReference>
<dbReference type="InterPro" id="IPR036595">
    <property type="entry name" value="A-macroglobulin_rcpt-bd_sf"/>
</dbReference>
<evidence type="ECO:0000256" key="4">
    <source>
        <dbReference type="SAM" id="Phobius"/>
    </source>
</evidence>
<evidence type="ECO:0000256" key="2">
    <source>
        <dbReference type="ARBA" id="ARBA00022966"/>
    </source>
</evidence>
<dbReference type="SUPFAM" id="SSF49410">
    <property type="entry name" value="Alpha-macroglobulin receptor domain"/>
    <property type="match status" value="1"/>
</dbReference>
<dbReference type="InterPro" id="IPR050473">
    <property type="entry name" value="A2M/Complement_sys"/>
</dbReference>
<keyword evidence="1" id="KW-0732">Signal</keyword>
<feature type="domain" description="Alpha-2-macroglobulin bait region" evidence="5">
    <location>
        <begin position="451"/>
        <end position="587"/>
    </location>
</feature>
<dbReference type="Gene3D" id="2.60.40.1930">
    <property type="match status" value="2"/>
</dbReference>
<proteinExistence type="predicted"/>
<keyword evidence="9" id="KW-1185">Reference proteome</keyword>
<dbReference type="PANTHER" id="PTHR11412">
    <property type="entry name" value="MACROGLOBULIN / COMPLEMENT"/>
    <property type="match status" value="1"/>
</dbReference>
<evidence type="ECO:0000313" key="8">
    <source>
        <dbReference type="EMBL" id="CAG9810245.1"/>
    </source>
</evidence>
<reference evidence="8" key="1">
    <citation type="submission" date="2022-01" db="EMBL/GenBank/DDBJ databases">
        <authorList>
            <person name="King R."/>
        </authorList>
    </citation>
    <scope>NUCLEOTIDE SEQUENCE</scope>
</reference>
<dbReference type="EMBL" id="OU895880">
    <property type="protein sequence ID" value="CAG9810245.1"/>
    <property type="molecule type" value="Genomic_DNA"/>
</dbReference>
<dbReference type="SMART" id="SM01360">
    <property type="entry name" value="A2M"/>
    <property type="match status" value="1"/>
</dbReference>
<keyword evidence="3" id="KW-1015">Disulfide bond</keyword>
<evidence type="ECO:0000313" key="9">
    <source>
        <dbReference type="Proteomes" id="UP001153620"/>
    </source>
</evidence>
<accession>A0A9N9S741</accession>
<dbReference type="GO" id="GO:0004866">
    <property type="term" value="F:endopeptidase inhibitor activity"/>
    <property type="evidence" value="ECO:0007669"/>
    <property type="project" value="InterPro"/>
</dbReference>
<dbReference type="SMART" id="SM01361">
    <property type="entry name" value="A2M_recep"/>
    <property type="match status" value="1"/>
</dbReference>
<keyword evidence="4" id="KW-0812">Transmembrane</keyword>
<evidence type="ECO:0000259" key="5">
    <source>
        <dbReference type="SMART" id="SM01359"/>
    </source>
</evidence>
<feature type="domain" description="Alpha-macroglobulin receptor-binding" evidence="7">
    <location>
        <begin position="1250"/>
        <end position="1335"/>
    </location>
</feature>
<evidence type="ECO:0000256" key="1">
    <source>
        <dbReference type="ARBA" id="ARBA00022729"/>
    </source>
</evidence>